<reference evidence="2 3" key="1">
    <citation type="journal article" date="2022" name="Syst. Appl. Microbiol.">
        <title>Rhodopirellula aestuarii sp. nov., a novel member of the genus Rhodopirellula isolated from brackish sediments collected in the Tagus River estuary, Portugal.</title>
        <authorList>
            <person name="Vitorino I.R."/>
            <person name="Klimek D."/>
            <person name="Calusinska M."/>
            <person name="Lobo-da-Cunha A."/>
            <person name="Vasconcelos V."/>
            <person name="Lage O.M."/>
        </authorList>
    </citation>
    <scope>NUCLEOTIDE SEQUENCE [LARGE SCALE GENOMIC DNA]</scope>
    <source>
        <strain evidence="2 3">ICT_H3.1</strain>
    </source>
</reference>
<accession>A0ABT0TX56</accession>
<evidence type="ECO:0000313" key="2">
    <source>
        <dbReference type="EMBL" id="MCM2369197.1"/>
    </source>
</evidence>
<dbReference type="Proteomes" id="UP001202961">
    <property type="component" value="Unassembled WGS sequence"/>
</dbReference>
<dbReference type="RefSeq" id="WP_250926871.1">
    <property type="nucleotide sequence ID" value="NZ_JAMQBK010000004.1"/>
</dbReference>
<evidence type="ECO:0000259" key="1">
    <source>
        <dbReference type="Pfam" id="PF26351"/>
    </source>
</evidence>
<comment type="caution">
    <text evidence="2">The sequence shown here is derived from an EMBL/GenBank/DDBJ whole genome shotgun (WGS) entry which is preliminary data.</text>
</comment>
<name>A0ABT0TX56_9BACT</name>
<keyword evidence="3" id="KW-1185">Reference proteome</keyword>
<organism evidence="2 3">
    <name type="scientific">Aporhodopirellula aestuarii</name>
    <dbReference type="NCBI Taxonomy" id="2950107"/>
    <lineage>
        <taxon>Bacteria</taxon>
        <taxon>Pseudomonadati</taxon>
        <taxon>Planctomycetota</taxon>
        <taxon>Planctomycetia</taxon>
        <taxon>Pirellulales</taxon>
        <taxon>Pirellulaceae</taxon>
        <taxon>Aporhodopirellula</taxon>
    </lineage>
</organism>
<evidence type="ECO:0000313" key="3">
    <source>
        <dbReference type="Proteomes" id="UP001202961"/>
    </source>
</evidence>
<sequence>METSLHQQLKSYYAVSSDQIEVTMGAYRIDVVRGDELIEIQCASLSAIRRKITDLLQRHDVRVVKPSVSRTRICKRDRKAGEPVSRRLSPKRGHPHELFEELIYLRDVFPHPRLTLEVPVVDVDQHRLVTKGKRRRRRDPGFVVVDTELTRVHGSIELREAADLWRLLADPDQASSATREQFIPSHLVDVEFNTLDLAAAIGCARWIAQRIAYVMRHAGAIESTSRDKTGVRYRAAA</sequence>
<dbReference type="EMBL" id="JAMQBK010000004">
    <property type="protein sequence ID" value="MCM2369197.1"/>
    <property type="molecule type" value="Genomic_DNA"/>
</dbReference>
<feature type="domain" description="DUF8091" evidence="1">
    <location>
        <begin position="3"/>
        <end position="159"/>
    </location>
</feature>
<dbReference type="Pfam" id="PF26351">
    <property type="entry name" value="DUF8091"/>
    <property type="match status" value="1"/>
</dbReference>
<proteinExistence type="predicted"/>
<protein>
    <recommendedName>
        <fullName evidence="1">DUF8091 domain-containing protein</fullName>
    </recommendedName>
</protein>
<gene>
    <name evidence="2" type="ORF">NB063_01035</name>
</gene>
<dbReference type="InterPro" id="IPR058404">
    <property type="entry name" value="DUF8091"/>
</dbReference>